<feature type="domain" description="GyrI-like small molecule binding" evidence="1">
    <location>
        <begin position="27"/>
        <end position="188"/>
    </location>
</feature>
<evidence type="ECO:0000313" key="2">
    <source>
        <dbReference type="EMBL" id="MCX5465026.1"/>
    </source>
</evidence>
<dbReference type="Proteomes" id="UP001209916">
    <property type="component" value="Unassembled WGS sequence"/>
</dbReference>
<dbReference type="RefSeq" id="WP_266121161.1">
    <property type="nucleotide sequence ID" value="NZ_JAPKNA010000003.1"/>
</dbReference>
<dbReference type="Pfam" id="PF06445">
    <property type="entry name" value="GyrI-like"/>
    <property type="match status" value="1"/>
</dbReference>
<dbReference type="InterPro" id="IPR011256">
    <property type="entry name" value="Reg_factor_effector_dom_sf"/>
</dbReference>
<gene>
    <name evidence="2" type="ORF">OSH09_12620</name>
</gene>
<dbReference type="Gene3D" id="3.20.80.10">
    <property type="entry name" value="Regulatory factor, effector binding domain"/>
    <property type="match status" value="1"/>
</dbReference>
<dbReference type="EMBL" id="JAPKNA010000003">
    <property type="protein sequence ID" value="MCX5465026.1"/>
    <property type="molecule type" value="Genomic_DNA"/>
</dbReference>
<dbReference type="InterPro" id="IPR029442">
    <property type="entry name" value="GyrI-like"/>
</dbReference>
<name>A0ABT3VS96_9BURK</name>
<proteinExistence type="predicted"/>
<comment type="caution">
    <text evidence="2">The sequence shown here is derived from an EMBL/GenBank/DDBJ whole genome shotgun (WGS) entry which is preliminary data.</text>
</comment>
<dbReference type="SUPFAM" id="SSF55136">
    <property type="entry name" value="Probable bacterial effector-binding domain"/>
    <property type="match status" value="1"/>
</dbReference>
<evidence type="ECO:0000313" key="3">
    <source>
        <dbReference type="Proteomes" id="UP001209916"/>
    </source>
</evidence>
<protein>
    <submittedName>
        <fullName evidence="2">GyrI-like domain-containing protein</fullName>
    </submittedName>
</protein>
<evidence type="ECO:0000259" key="1">
    <source>
        <dbReference type="Pfam" id="PF06445"/>
    </source>
</evidence>
<keyword evidence="3" id="KW-1185">Reference proteome</keyword>
<organism evidence="2 3">
    <name type="scientific">Alcaligenes parafaecalis</name>
    <dbReference type="NCBI Taxonomy" id="171260"/>
    <lineage>
        <taxon>Bacteria</taxon>
        <taxon>Pseudomonadati</taxon>
        <taxon>Pseudomonadota</taxon>
        <taxon>Betaproteobacteria</taxon>
        <taxon>Burkholderiales</taxon>
        <taxon>Alcaligenaceae</taxon>
        <taxon>Alcaligenes</taxon>
    </lineage>
</organism>
<sequence length="206" mass="23287">MPYQNMIDLSQDMATLKTLYAPLQHHFRVVDVPTLPFAILDGKGAPDPASVGAAIQALSTAIEPIRREARQRMGRAFMEAPVEILYWSDNPHDLAMGTRDRWQWRVQITLPVWADAACFEQAVAQMRAALGDGPAPRWEAVTEGKCVQVMHVGSQAELSALLHQFYTEYLPKEGLEPLGVYHEIYLDDWSKMASSRRKMIVRQPVR</sequence>
<accession>A0ABT3VS96</accession>
<reference evidence="2 3" key="1">
    <citation type="submission" date="2022-11" db="EMBL/GenBank/DDBJ databases">
        <title>Biodiversity and phylogenetic relationships of bacteria.</title>
        <authorList>
            <person name="Machado R.A.R."/>
            <person name="Bhat A."/>
            <person name="Loulou A."/>
            <person name="Kallel S."/>
        </authorList>
    </citation>
    <scope>NUCLEOTIDE SEQUENCE [LARGE SCALE GENOMIC DNA]</scope>
    <source>
        <strain evidence="2 3">DSM 13975</strain>
    </source>
</reference>